<proteinExistence type="predicted"/>
<feature type="transmembrane region" description="Helical" evidence="6">
    <location>
        <begin position="9"/>
        <end position="27"/>
    </location>
</feature>
<dbReference type="EMBL" id="CP018632">
    <property type="protein sequence ID" value="ASJ75605.1"/>
    <property type="molecule type" value="Genomic_DNA"/>
</dbReference>
<organism evidence="8 9">
    <name type="scientific">Granulosicoccus antarcticus IMCC3135</name>
    <dbReference type="NCBI Taxonomy" id="1192854"/>
    <lineage>
        <taxon>Bacteria</taxon>
        <taxon>Pseudomonadati</taxon>
        <taxon>Pseudomonadota</taxon>
        <taxon>Gammaproteobacteria</taxon>
        <taxon>Chromatiales</taxon>
        <taxon>Granulosicoccaceae</taxon>
        <taxon>Granulosicoccus</taxon>
    </lineage>
</organism>
<comment type="subcellular location">
    <subcellularLocation>
        <location evidence="1">Membrane</location>
        <topology evidence="1">Multi-pass membrane protein</topology>
    </subcellularLocation>
</comment>
<gene>
    <name evidence="8" type="primary">ribN_8</name>
    <name evidence="8" type="ORF">IMCC3135_27760</name>
</gene>
<feature type="domain" description="EamA" evidence="7">
    <location>
        <begin position="12"/>
        <end position="143"/>
    </location>
</feature>
<feature type="transmembrane region" description="Helical" evidence="6">
    <location>
        <begin position="39"/>
        <end position="59"/>
    </location>
</feature>
<protein>
    <submittedName>
        <fullName evidence="8">Riboflavin transporter</fullName>
    </submittedName>
</protein>
<evidence type="ECO:0000256" key="2">
    <source>
        <dbReference type="ARBA" id="ARBA00022692"/>
    </source>
</evidence>
<evidence type="ECO:0000256" key="3">
    <source>
        <dbReference type="ARBA" id="ARBA00022989"/>
    </source>
</evidence>
<feature type="transmembrane region" description="Helical" evidence="6">
    <location>
        <begin position="210"/>
        <end position="232"/>
    </location>
</feature>
<dbReference type="InterPro" id="IPR037185">
    <property type="entry name" value="EmrE-like"/>
</dbReference>
<dbReference type="AlphaFoldDB" id="A0A2Z2NYU6"/>
<dbReference type="InterPro" id="IPR000620">
    <property type="entry name" value="EamA_dom"/>
</dbReference>
<evidence type="ECO:0000256" key="4">
    <source>
        <dbReference type="ARBA" id="ARBA00023136"/>
    </source>
</evidence>
<feature type="transmembrane region" description="Helical" evidence="6">
    <location>
        <begin position="183"/>
        <end position="204"/>
    </location>
</feature>
<dbReference type="Pfam" id="PF00892">
    <property type="entry name" value="EamA"/>
    <property type="match status" value="2"/>
</dbReference>
<name>A0A2Z2NYU6_9GAMM</name>
<evidence type="ECO:0000313" key="9">
    <source>
        <dbReference type="Proteomes" id="UP000250079"/>
    </source>
</evidence>
<feature type="transmembrane region" description="Helical" evidence="6">
    <location>
        <begin position="152"/>
        <end position="171"/>
    </location>
</feature>
<dbReference type="RefSeq" id="WP_088920502.1">
    <property type="nucleotide sequence ID" value="NZ_CP018632.1"/>
</dbReference>
<feature type="transmembrane region" description="Helical" evidence="6">
    <location>
        <begin position="71"/>
        <end position="93"/>
    </location>
</feature>
<evidence type="ECO:0000256" key="1">
    <source>
        <dbReference type="ARBA" id="ARBA00004141"/>
    </source>
</evidence>
<accession>A0A2Z2NYU6</accession>
<feature type="transmembrane region" description="Helical" evidence="6">
    <location>
        <begin position="127"/>
        <end position="146"/>
    </location>
</feature>
<evidence type="ECO:0000256" key="6">
    <source>
        <dbReference type="SAM" id="Phobius"/>
    </source>
</evidence>
<dbReference type="GO" id="GO:0016020">
    <property type="term" value="C:membrane"/>
    <property type="evidence" value="ECO:0007669"/>
    <property type="project" value="UniProtKB-SubCell"/>
</dbReference>
<keyword evidence="4 6" id="KW-0472">Membrane</keyword>
<evidence type="ECO:0000313" key="8">
    <source>
        <dbReference type="EMBL" id="ASJ75605.1"/>
    </source>
</evidence>
<dbReference type="OrthoDB" id="148351at2"/>
<dbReference type="KEGG" id="gai:IMCC3135_27760"/>
<sequence length="332" mass="35872">MGGDNTGNSVLRGVGLALLGFAIFSLHDTLIKSVSDIPVFQTAFFVVLFSFVPFALFLAIDGTKRSLRPKLPGLVALRCLFTVVGMLCVFHAFGNLPLAEVYSLLFAAPILITLLAIPILGERIHLIRWLAILLGMAGVLIVLRPGNTAFTIHHMAAIGAATCVACTSVVTRLIGSREHSMTLIIYPMLTNVIVTGVATAFVYVPMPGEYLLRLCAVGLLSVIAQTLMIQAYRSTEAQFVAPMQYSQMLWALLYGTLIFHETIDRTVLLGSAVIVCSGLLFIWRELVASVQKPVLSTRNLRISGGPQARPGEADRSELASEELAASRQDDGK</sequence>
<feature type="region of interest" description="Disordered" evidence="5">
    <location>
        <begin position="304"/>
        <end position="332"/>
    </location>
</feature>
<evidence type="ECO:0000256" key="5">
    <source>
        <dbReference type="SAM" id="MobiDB-lite"/>
    </source>
</evidence>
<dbReference type="PANTHER" id="PTHR22911:SF6">
    <property type="entry name" value="SOLUTE CARRIER FAMILY 35 MEMBER G1"/>
    <property type="match status" value="1"/>
</dbReference>
<dbReference type="SUPFAM" id="SSF103481">
    <property type="entry name" value="Multidrug resistance efflux transporter EmrE"/>
    <property type="match status" value="2"/>
</dbReference>
<dbReference type="Proteomes" id="UP000250079">
    <property type="component" value="Chromosome"/>
</dbReference>
<keyword evidence="3 6" id="KW-1133">Transmembrane helix</keyword>
<keyword evidence="2 6" id="KW-0812">Transmembrane</keyword>
<evidence type="ECO:0000259" key="7">
    <source>
        <dbReference type="Pfam" id="PF00892"/>
    </source>
</evidence>
<dbReference type="Gene3D" id="1.10.3730.20">
    <property type="match status" value="1"/>
</dbReference>
<feature type="transmembrane region" description="Helical" evidence="6">
    <location>
        <begin position="239"/>
        <end position="260"/>
    </location>
</feature>
<feature type="domain" description="EamA" evidence="7">
    <location>
        <begin position="155"/>
        <end position="281"/>
    </location>
</feature>
<reference evidence="8 9" key="1">
    <citation type="submission" date="2016-12" db="EMBL/GenBank/DDBJ databases">
        <authorList>
            <person name="Song W.-J."/>
            <person name="Kurnit D.M."/>
        </authorList>
    </citation>
    <scope>NUCLEOTIDE SEQUENCE [LARGE SCALE GENOMIC DNA]</scope>
    <source>
        <strain evidence="8 9">IMCC3135</strain>
    </source>
</reference>
<feature type="transmembrane region" description="Helical" evidence="6">
    <location>
        <begin position="266"/>
        <end position="283"/>
    </location>
</feature>
<feature type="transmembrane region" description="Helical" evidence="6">
    <location>
        <begin position="99"/>
        <end position="120"/>
    </location>
</feature>
<dbReference type="PANTHER" id="PTHR22911">
    <property type="entry name" value="ACYL-MALONYL CONDENSING ENZYME-RELATED"/>
    <property type="match status" value="1"/>
</dbReference>
<keyword evidence="9" id="KW-1185">Reference proteome</keyword>